<evidence type="ECO:0000313" key="2">
    <source>
        <dbReference type="EMBL" id="GLY64945.1"/>
    </source>
</evidence>
<feature type="domain" description="VOC" evidence="1">
    <location>
        <begin position="11"/>
        <end position="119"/>
    </location>
</feature>
<dbReference type="Gene3D" id="3.10.180.10">
    <property type="entry name" value="2,3-Dihydroxybiphenyl 1,2-Dioxygenase, domain 1"/>
    <property type="match status" value="1"/>
</dbReference>
<organism evidence="2 3">
    <name type="scientific">Amycolatopsis taiwanensis</name>
    <dbReference type="NCBI Taxonomy" id="342230"/>
    <lineage>
        <taxon>Bacteria</taxon>
        <taxon>Bacillati</taxon>
        <taxon>Actinomycetota</taxon>
        <taxon>Actinomycetes</taxon>
        <taxon>Pseudonocardiales</taxon>
        <taxon>Pseudonocardiaceae</taxon>
        <taxon>Amycolatopsis</taxon>
    </lineage>
</organism>
<sequence length="124" mass="13227">MGEKIGALAARFTMVEFPTTSAQGSAEFMQHLFGFGSTAYGPDYTDVDMGGGRLLGFQADQDEAPAGPLVVFQVDDLDAARRAVVDAGGQVTVEPFDFPGGRRFHFREPGGNELAIWTPALPSE</sequence>
<dbReference type="PANTHER" id="PTHR33993">
    <property type="entry name" value="GLYOXALASE-RELATED"/>
    <property type="match status" value="1"/>
</dbReference>
<dbReference type="PROSITE" id="PS51819">
    <property type="entry name" value="VOC"/>
    <property type="match status" value="1"/>
</dbReference>
<dbReference type="Pfam" id="PF00903">
    <property type="entry name" value="Glyoxalase"/>
    <property type="match status" value="1"/>
</dbReference>
<dbReference type="RefSeq" id="WP_245616959.1">
    <property type="nucleotide sequence ID" value="NZ_BSTI01000003.1"/>
</dbReference>
<dbReference type="InterPro" id="IPR029068">
    <property type="entry name" value="Glyas_Bleomycin-R_OHBP_Dase"/>
</dbReference>
<reference evidence="2" key="1">
    <citation type="submission" date="2023-03" db="EMBL/GenBank/DDBJ databases">
        <title>Amycolatopsis taiwanensis NBRC 103393.</title>
        <authorList>
            <person name="Ichikawa N."/>
            <person name="Sato H."/>
            <person name="Tonouchi N."/>
        </authorList>
    </citation>
    <scope>NUCLEOTIDE SEQUENCE</scope>
    <source>
        <strain evidence="2">NBRC 103393</strain>
    </source>
</reference>
<dbReference type="Proteomes" id="UP001165136">
    <property type="component" value="Unassembled WGS sequence"/>
</dbReference>
<evidence type="ECO:0000259" key="1">
    <source>
        <dbReference type="PROSITE" id="PS51819"/>
    </source>
</evidence>
<dbReference type="EMBL" id="BSTI01000003">
    <property type="protein sequence ID" value="GLY64945.1"/>
    <property type="molecule type" value="Genomic_DNA"/>
</dbReference>
<accession>A0A9W6QZT1</accession>
<gene>
    <name evidence="2" type="ORF">Atai01_15640</name>
</gene>
<comment type="caution">
    <text evidence="2">The sequence shown here is derived from an EMBL/GenBank/DDBJ whole genome shotgun (WGS) entry which is preliminary data.</text>
</comment>
<dbReference type="SUPFAM" id="SSF54593">
    <property type="entry name" value="Glyoxalase/Bleomycin resistance protein/Dihydroxybiphenyl dioxygenase"/>
    <property type="match status" value="1"/>
</dbReference>
<protein>
    <submittedName>
        <fullName evidence="2">Bleomycin resistance protein</fullName>
    </submittedName>
</protein>
<keyword evidence="3" id="KW-1185">Reference proteome</keyword>
<dbReference type="InterPro" id="IPR004360">
    <property type="entry name" value="Glyas_Fos-R_dOase_dom"/>
</dbReference>
<proteinExistence type="predicted"/>
<evidence type="ECO:0000313" key="3">
    <source>
        <dbReference type="Proteomes" id="UP001165136"/>
    </source>
</evidence>
<dbReference type="PANTHER" id="PTHR33993:SF1">
    <property type="entry name" value="GLYOXALASE FAMILY PROTEIN"/>
    <property type="match status" value="1"/>
</dbReference>
<dbReference type="InterPro" id="IPR037523">
    <property type="entry name" value="VOC_core"/>
</dbReference>
<dbReference type="InterPro" id="IPR052164">
    <property type="entry name" value="Anthracycline_SecMetBiosynth"/>
</dbReference>
<name>A0A9W6QZT1_9PSEU</name>
<dbReference type="AlphaFoldDB" id="A0A9W6QZT1"/>